<feature type="transmembrane region" description="Helical" evidence="7">
    <location>
        <begin position="160"/>
        <end position="181"/>
    </location>
</feature>
<organism evidence="11 12">
    <name type="scientific">Desulfurobacterium atlanticum</name>
    <dbReference type="NCBI Taxonomy" id="240169"/>
    <lineage>
        <taxon>Bacteria</taxon>
        <taxon>Pseudomonadati</taxon>
        <taxon>Aquificota</taxon>
        <taxon>Aquificia</taxon>
        <taxon>Desulfurobacteriales</taxon>
        <taxon>Desulfurobacteriaceae</taxon>
        <taxon>Desulfurobacterium</taxon>
    </lineage>
</organism>
<dbReference type="Pfam" id="PF21088">
    <property type="entry name" value="MS_channel_1st"/>
    <property type="match status" value="1"/>
</dbReference>
<evidence type="ECO:0000313" key="12">
    <source>
        <dbReference type="Proteomes" id="UP000198405"/>
    </source>
</evidence>
<evidence type="ECO:0000313" key="11">
    <source>
        <dbReference type="EMBL" id="SNR67345.1"/>
    </source>
</evidence>
<dbReference type="Pfam" id="PF00924">
    <property type="entry name" value="MS_channel_2nd"/>
    <property type="match status" value="1"/>
</dbReference>
<dbReference type="InterPro" id="IPR010920">
    <property type="entry name" value="LSM_dom_sf"/>
</dbReference>
<dbReference type="Pfam" id="PF21082">
    <property type="entry name" value="MS_channel_3rd"/>
    <property type="match status" value="1"/>
</dbReference>
<feature type="transmembrane region" description="Helical" evidence="7">
    <location>
        <begin position="319"/>
        <end position="341"/>
    </location>
</feature>
<dbReference type="InterPro" id="IPR049142">
    <property type="entry name" value="MS_channel_1st"/>
</dbReference>
<dbReference type="PANTHER" id="PTHR30347:SF1">
    <property type="entry name" value="MECHANOSENSITIVE CHANNEL MSCK"/>
    <property type="match status" value="1"/>
</dbReference>
<dbReference type="EMBL" id="FZOB01000002">
    <property type="protein sequence ID" value="SNR67345.1"/>
    <property type="molecule type" value="Genomic_DNA"/>
</dbReference>
<dbReference type="InterPro" id="IPR011066">
    <property type="entry name" value="MscS_channel_C_sf"/>
</dbReference>
<evidence type="ECO:0000259" key="10">
    <source>
        <dbReference type="Pfam" id="PF21088"/>
    </source>
</evidence>
<name>A0A238Y7Z3_9BACT</name>
<feature type="transmembrane region" description="Helical" evidence="7">
    <location>
        <begin position="226"/>
        <end position="249"/>
    </location>
</feature>
<dbReference type="Gene3D" id="1.10.287.1260">
    <property type="match status" value="1"/>
</dbReference>
<dbReference type="InterPro" id="IPR023408">
    <property type="entry name" value="MscS_beta-dom_sf"/>
</dbReference>
<feature type="domain" description="Mechanosensitive ion channel MscS C-terminal" evidence="9">
    <location>
        <begin position="447"/>
        <end position="531"/>
    </location>
</feature>
<feature type="transmembrane region" description="Helical" evidence="7">
    <location>
        <begin position="187"/>
        <end position="205"/>
    </location>
</feature>
<evidence type="ECO:0000256" key="7">
    <source>
        <dbReference type="SAM" id="Phobius"/>
    </source>
</evidence>
<gene>
    <name evidence="11" type="ORF">SAMN06265340_102202</name>
</gene>
<keyword evidence="6 7" id="KW-0472">Membrane</keyword>
<keyword evidence="5 7" id="KW-1133">Transmembrane helix</keyword>
<dbReference type="SUPFAM" id="SSF82861">
    <property type="entry name" value="Mechanosensitive channel protein MscS (YggB), transmembrane region"/>
    <property type="match status" value="1"/>
</dbReference>
<feature type="domain" description="Mechanosensitive ion channel MscS" evidence="8">
    <location>
        <begin position="362"/>
        <end position="439"/>
    </location>
</feature>
<evidence type="ECO:0000256" key="1">
    <source>
        <dbReference type="ARBA" id="ARBA00004651"/>
    </source>
</evidence>
<dbReference type="InterPro" id="IPR049278">
    <property type="entry name" value="MS_channel_C"/>
</dbReference>
<feature type="transmembrane region" description="Helical" evidence="7">
    <location>
        <begin position="45"/>
        <end position="65"/>
    </location>
</feature>
<feature type="transmembrane region" description="Helical" evidence="7">
    <location>
        <begin position="13"/>
        <end position="33"/>
    </location>
</feature>
<keyword evidence="4 7" id="KW-0812">Transmembrane</keyword>
<dbReference type="RefSeq" id="WP_089322543.1">
    <property type="nucleotide sequence ID" value="NZ_FZOB01000002.1"/>
</dbReference>
<dbReference type="GO" id="GO:0005886">
    <property type="term" value="C:plasma membrane"/>
    <property type="evidence" value="ECO:0007669"/>
    <property type="project" value="UniProtKB-SubCell"/>
</dbReference>
<feature type="transmembrane region" description="Helical" evidence="7">
    <location>
        <begin position="105"/>
        <end position="123"/>
    </location>
</feature>
<comment type="similarity">
    <text evidence="2">Belongs to the MscS (TC 1.A.23) family.</text>
</comment>
<dbReference type="Gene3D" id="3.30.70.100">
    <property type="match status" value="1"/>
</dbReference>
<dbReference type="PANTHER" id="PTHR30347">
    <property type="entry name" value="POTASSIUM CHANNEL RELATED"/>
    <property type="match status" value="1"/>
</dbReference>
<dbReference type="SUPFAM" id="SSF82689">
    <property type="entry name" value="Mechanosensitive channel protein MscS (YggB), C-terminal domain"/>
    <property type="match status" value="1"/>
</dbReference>
<protein>
    <submittedName>
        <fullName evidence="11">Mechanosensitive ion channel</fullName>
    </submittedName>
</protein>
<feature type="domain" description="Mechanosensitive ion channel transmembrane helices 2/3" evidence="10">
    <location>
        <begin position="321"/>
        <end position="360"/>
    </location>
</feature>
<dbReference type="AlphaFoldDB" id="A0A238Y7Z3"/>
<reference evidence="12" key="1">
    <citation type="submission" date="2017-06" db="EMBL/GenBank/DDBJ databases">
        <authorList>
            <person name="Varghese N."/>
            <person name="Submissions S."/>
        </authorList>
    </citation>
    <scope>NUCLEOTIDE SEQUENCE [LARGE SCALE GENOMIC DNA]</scope>
    <source>
        <strain evidence="12">DSM 15668</strain>
    </source>
</reference>
<keyword evidence="12" id="KW-1185">Reference proteome</keyword>
<keyword evidence="3" id="KW-1003">Cell membrane</keyword>
<dbReference type="Gene3D" id="2.30.30.60">
    <property type="match status" value="1"/>
</dbReference>
<feature type="transmembrane region" description="Helical" evidence="7">
    <location>
        <begin position="129"/>
        <end position="153"/>
    </location>
</feature>
<evidence type="ECO:0000259" key="9">
    <source>
        <dbReference type="Pfam" id="PF21082"/>
    </source>
</evidence>
<evidence type="ECO:0000256" key="4">
    <source>
        <dbReference type="ARBA" id="ARBA00022692"/>
    </source>
</evidence>
<sequence length="555" mass="63708">MFIFHTKVASTEIYLASLTVFILITIQIIKVIIQRKLQNKFLKALIESLSGILFFIAGFSISKLVPSPLLKFVFEDFSILIGSVYLTRALYIAEEAATLPRFITFFFLTLAFITSVFTHFNFFNLDVKILLFLRKLFIILAFIPLITSLTSLLKESIRNIVSISLFISYLTFSILWLSGLITFDTKAIVGIGVIAVISLFYSWVITRGTEFIKNFIDKEFVRKRDIVVLIKNLKLLITLIFIFFLKISLEYFFNLDNLFYILKQTYFIKTELLKISFYNIIISIYYGFFLTSLLNVVRKGIKLYFPKHRRTIEGGSAEALIFNIGILFVFMVVLSSLGITWKVLLPIAGTLGVGIGFGLQTIMNNYMSGFILLFSKKLKIGDIVELPLSVPTLGNEEKNVFGKIEDIGILATLIRTNDGVEIAIPNSNFISSPIVNFSHHDPFVRLRIPVGVSYSSDPETVRKVLTKVLENMPGVLKTPRPKVWFWEFGESALIFIASFWIDIRKEIKIEEIRSRFYYTAWRELKKAGVEIPFPQHDLWFKNTLKVEIDSRKNPE</sequence>
<evidence type="ECO:0000256" key="6">
    <source>
        <dbReference type="ARBA" id="ARBA00023136"/>
    </source>
</evidence>
<dbReference type="Proteomes" id="UP000198405">
    <property type="component" value="Unassembled WGS sequence"/>
</dbReference>
<dbReference type="GO" id="GO:0008381">
    <property type="term" value="F:mechanosensitive monoatomic ion channel activity"/>
    <property type="evidence" value="ECO:0007669"/>
    <property type="project" value="UniProtKB-ARBA"/>
</dbReference>
<dbReference type="InterPro" id="IPR052702">
    <property type="entry name" value="MscS-like_channel"/>
</dbReference>
<comment type="subcellular location">
    <subcellularLocation>
        <location evidence="1">Cell membrane</location>
        <topology evidence="1">Multi-pass membrane protein</topology>
    </subcellularLocation>
</comment>
<dbReference type="InterPro" id="IPR011014">
    <property type="entry name" value="MscS_channel_TM-2"/>
</dbReference>
<accession>A0A238Y7Z3</accession>
<dbReference type="InterPro" id="IPR006685">
    <property type="entry name" value="MscS_channel_2nd"/>
</dbReference>
<dbReference type="OrthoDB" id="9809206at2"/>
<evidence type="ECO:0000256" key="5">
    <source>
        <dbReference type="ARBA" id="ARBA00022989"/>
    </source>
</evidence>
<evidence type="ECO:0000256" key="3">
    <source>
        <dbReference type="ARBA" id="ARBA00022475"/>
    </source>
</evidence>
<evidence type="ECO:0000256" key="2">
    <source>
        <dbReference type="ARBA" id="ARBA00008017"/>
    </source>
</evidence>
<feature type="transmembrane region" description="Helical" evidence="7">
    <location>
        <begin position="77"/>
        <end position="93"/>
    </location>
</feature>
<feature type="transmembrane region" description="Helical" evidence="7">
    <location>
        <begin position="275"/>
        <end position="298"/>
    </location>
</feature>
<dbReference type="SUPFAM" id="SSF50182">
    <property type="entry name" value="Sm-like ribonucleoproteins"/>
    <property type="match status" value="1"/>
</dbReference>
<evidence type="ECO:0000259" key="8">
    <source>
        <dbReference type="Pfam" id="PF00924"/>
    </source>
</evidence>
<feature type="transmembrane region" description="Helical" evidence="7">
    <location>
        <begin position="347"/>
        <end position="374"/>
    </location>
</feature>
<proteinExistence type="inferred from homology"/>